<reference evidence="3" key="1">
    <citation type="journal article" date="2002" name="Science">
        <title>The draft genome of Ciona intestinalis: insights into chordate and vertebrate origins.</title>
        <authorList>
            <person name="Dehal P."/>
            <person name="Satou Y."/>
            <person name="Campbell R.K."/>
            <person name="Chapman J."/>
            <person name="Degnan B."/>
            <person name="De Tomaso A."/>
            <person name="Davidson B."/>
            <person name="Di Gregorio A."/>
            <person name="Gelpke M."/>
            <person name="Goodstein D.M."/>
            <person name="Harafuji N."/>
            <person name="Hastings K.E."/>
            <person name="Ho I."/>
            <person name="Hotta K."/>
            <person name="Huang W."/>
            <person name="Kawashima T."/>
            <person name="Lemaire P."/>
            <person name="Martinez D."/>
            <person name="Meinertzhagen I.A."/>
            <person name="Necula S."/>
            <person name="Nonaka M."/>
            <person name="Putnam N."/>
            <person name="Rash S."/>
            <person name="Saiga H."/>
            <person name="Satake M."/>
            <person name="Terry A."/>
            <person name="Yamada L."/>
            <person name="Wang H.G."/>
            <person name="Awazu S."/>
            <person name="Azumi K."/>
            <person name="Boore J."/>
            <person name="Branno M."/>
            <person name="Chin-Bow S."/>
            <person name="DeSantis R."/>
            <person name="Doyle S."/>
            <person name="Francino P."/>
            <person name="Keys D.N."/>
            <person name="Haga S."/>
            <person name="Hayashi H."/>
            <person name="Hino K."/>
            <person name="Imai K.S."/>
            <person name="Inaba K."/>
            <person name="Kano S."/>
            <person name="Kobayashi K."/>
            <person name="Kobayashi M."/>
            <person name="Lee B.I."/>
            <person name="Makabe K.W."/>
            <person name="Manohar C."/>
            <person name="Matassi G."/>
            <person name="Medina M."/>
            <person name="Mochizuki Y."/>
            <person name="Mount S."/>
            <person name="Morishita T."/>
            <person name="Miura S."/>
            <person name="Nakayama A."/>
            <person name="Nishizaka S."/>
            <person name="Nomoto H."/>
            <person name="Ohta F."/>
            <person name="Oishi K."/>
            <person name="Rigoutsos I."/>
            <person name="Sano M."/>
            <person name="Sasaki A."/>
            <person name="Sasakura Y."/>
            <person name="Shoguchi E."/>
            <person name="Shin-i T."/>
            <person name="Spagnuolo A."/>
            <person name="Stainier D."/>
            <person name="Suzuki M.M."/>
            <person name="Tassy O."/>
            <person name="Takatori N."/>
            <person name="Tokuoka M."/>
            <person name="Yagi K."/>
            <person name="Yoshizaki F."/>
            <person name="Wada S."/>
            <person name="Zhang C."/>
            <person name="Hyatt P.D."/>
            <person name="Larimer F."/>
            <person name="Detter C."/>
            <person name="Doggett N."/>
            <person name="Glavina T."/>
            <person name="Hawkins T."/>
            <person name="Richardson P."/>
            <person name="Lucas S."/>
            <person name="Kohara Y."/>
            <person name="Levine M."/>
            <person name="Satoh N."/>
            <person name="Rokhsar D.S."/>
        </authorList>
    </citation>
    <scope>NUCLEOTIDE SEQUENCE [LARGE SCALE GENOMIC DNA]</scope>
</reference>
<protein>
    <submittedName>
        <fullName evidence="2">Uncharacterized protein</fullName>
    </submittedName>
</protein>
<feature type="chain" id="PRO_5013152852" evidence="1">
    <location>
        <begin position="16"/>
        <end position="34"/>
    </location>
</feature>
<dbReference type="GeneTree" id="ENSGT00860000136205"/>
<keyword evidence="3" id="KW-1185">Reference proteome</keyword>
<organism evidence="2 3">
    <name type="scientific">Ciona intestinalis</name>
    <name type="common">Transparent sea squirt</name>
    <name type="synonym">Ascidia intestinalis</name>
    <dbReference type="NCBI Taxonomy" id="7719"/>
    <lineage>
        <taxon>Eukaryota</taxon>
        <taxon>Metazoa</taxon>
        <taxon>Chordata</taxon>
        <taxon>Tunicata</taxon>
        <taxon>Ascidiacea</taxon>
        <taxon>Phlebobranchia</taxon>
        <taxon>Cionidae</taxon>
        <taxon>Ciona</taxon>
    </lineage>
</organism>
<reference evidence="2" key="2">
    <citation type="submission" date="2025-08" db="UniProtKB">
        <authorList>
            <consortium name="Ensembl"/>
        </authorList>
    </citation>
    <scope>IDENTIFICATION</scope>
</reference>
<feature type="signal peptide" evidence="1">
    <location>
        <begin position="1"/>
        <end position="15"/>
    </location>
</feature>
<accession>F6TYT2</accession>
<dbReference type="AlphaFoldDB" id="F6TYT2"/>
<reference evidence="2" key="3">
    <citation type="submission" date="2025-09" db="UniProtKB">
        <authorList>
            <consortium name="Ensembl"/>
        </authorList>
    </citation>
    <scope>IDENTIFICATION</scope>
</reference>
<proteinExistence type="predicted"/>
<evidence type="ECO:0000256" key="1">
    <source>
        <dbReference type="SAM" id="SignalP"/>
    </source>
</evidence>
<dbReference type="Ensembl" id="ENSCINT00000026235.2">
    <property type="protein sequence ID" value="ENSCINP00000025989.2"/>
    <property type="gene ID" value="ENSCING00000014348.2"/>
</dbReference>
<evidence type="ECO:0000313" key="3">
    <source>
        <dbReference type="Proteomes" id="UP000008144"/>
    </source>
</evidence>
<evidence type="ECO:0000313" key="2">
    <source>
        <dbReference type="Ensembl" id="ENSCINP00000025989.2"/>
    </source>
</evidence>
<dbReference type="InParanoid" id="F6TYT2"/>
<sequence>VLVFGLLLCAHTAEGWRRRRRSGDSARMPIAAEK</sequence>
<name>F6TYT2_CIOIN</name>
<dbReference type="Proteomes" id="UP000008144">
    <property type="component" value="Unassembled WGS sequence"/>
</dbReference>
<dbReference type="HOGENOM" id="CLU_3379430_0_0_1"/>
<keyword evidence="1" id="KW-0732">Signal</keyword>